<feature type="compositionally biased region" description="Polar residues" evidence="11">
    <location>
        <begin position="1542"/>
        <end position="1557"/>
    </location>
</feature>
<feature type="compositionally biased region" description="Polar residues" evidence="11">
    <location>
        <begin position="11"/>
        <end position="21"/>
    </location>
</feature>
<dbReference type="EC" id="2.7.11.1" evidence="1"/>
<dbReference type="FunFam" id="1.10.510.10:FF:000580">
    <property type="entry name" value="AGC protein kinase"/>
    <property type="match status" value="1"/>
</dbReference>
<dbReference type="Gene3D" id="1.10.510.10">
    <property type="entry name" value="Transferase(Phosphotransferase) domain 1"/>
    <property type="match status" value="2"/>
</dbReference>
<feature type="compositionally biased region" description="Low complexity" evidence="11">
    <location>
        <begin position="356"/>
        <end position="383"/>
    </location>
</feature>
<feature type="region of interest" description="Disordered" evidence="11">
    <location>
        <begin position="353"/>
        <end position="425"/>
    </location>
</feature>
<feature type="region of interest" description="Disordered" evidence="11">
    <location>
        <begin position="1483"/>
        <end position="1569"/>
    </location>
</feature>
<dbReference type="GO" id="GO:0004674">
    <property type="term" value="F:protein serine/threonine kinase activity"/>
    <property type="evidence" value="ECO:0007669"/>
    <property type="project" value="UniProtKB-KW"/>
</dbReference>
<dbReference type="FunFam" id="3.30.200.20:FF:001008">
    <property type="entry name" value="Serine/threonine-protein kinase cek1"/>
    <property type="match status" value="1"/>
</dbReference>
<evidence type="ECO:0000313" key="16">
    <source>
        <dbReference type="EMBL" id="KAF9518473.1"/>
    </source>
</evidence>
<feature type="compositionally biased region" description="Basic and acidic residues" evidence="11">
    <location>
        <begin position="1518"/>
        <end position="1539"/>
    </location>
</feature>
<dbReference type="SMART" id="SM00220">
    <property type="entry name" value="S_TKc"/>
    <property type="match status" value="1"/>
</dbReference>
<dbReference type="FunFam" id="1.10.510.10:FF:000340">
    <property type="entry name" value="Serine threonine protein kinase"/>
    <property type="match status" value="1"/>
</dbReference>
<dbReference type="InterPro" id="IPR000719">
    <property type="entry name" value="Prot_kinase_dom"/>
</dbReference>
<dbReference type="PANTHER" id="PTHR24356">
    <property type="entry name" value="SERINE/THREONINE-PROTEIN KINASE"/>
    <property type="match status" value="1"/>
</dbReference>
<feature type="region of interest" description="Disordered" evidence="11">
    <location>
        <begin position="1"/>
        <end position="46"/>
    </location>
</feature>
<feature type="compositionally biased region" description="Basic and acidic residues" evidence="11">
    <location>
        <begin position="1142"/>
        <end position="1154"/>
    </location>
</feature>
<dbReference type="InterPro" id="IPR011006">
    <property type="entry name" value="CheY-like_superfamily"/>
</dbReference>
<feature type="compositionally biased region" description="Low complexity" evidence="11">
    <location>
        <begin position="950"/>
        <end position="970"/>
    </location>
</feature>
<feature type="modified residue" description="4-aspartylphosphate" evidence="10">
    <location>
        <position position="1652"/>
    </location>
</feature>
<evidence type="ECO:0000256" key="11">
    <source>
        <dbReference type="SAM" id="MobiDB-lite"/>
    </source>
</evidence>
<evidence type="ECO:0000256" key="7">
    <source>
        <dbReference type="ARBA" id="ARBA00022840"/>
    </source>
</evidence>
<accession>A0A9P6B664</accession>
<dbReference type="Pfam" id="PF00072">
    <property type="entry name" value="Response_reg"/>
    <property type="match status" value="1"/>
</dbReference>
<keyword evidence="4" id="KW-0808">Transferase</keyword>
<evidence type="ECO:0000313" key="17">
    <source>
        <dbReference type="Proteomes" id="UP000886523"/>
    </source>
</evidence>
<keyword evidence="17" id="KW-1185">Reference proteome</keyword>
<comment type="caution">
    <text evidence="16">The sequence shown here is derived from an EMBL/GenBank/DDBJ whole genome shotgun (WGS) entry which is preliminary data.</text>
</comment>
<comment type="catalytic activity">
    <reaction evidence="8">
        <text>L-threonyl-[protein] + ATP = O-phospho-L-threonyl-[protein] + ADP + H(+)</text>
        <dbReference type="Rhea" id="RHEA:46608"/>
        <dbReference type="Rhea" id="RHEA-COMP:11060"/>
        <dbReference type="Rhea" id="RHEA-COMP:11605"/>
        <dbReference type="ChEBI" id="CHEBI:15378"/>
        <dbReference type="ChEBI" id="CHEBI:30013"/>
        <dbReference type="ChEBI" id="CHEBI:30616"/>
        <dbReference type="ChEBI" id="CHEBI:61977"/>
        <dbReference type="ChEBI" id="CHEBI:456216"/>
        <dbReference type="EC" id="2.7.11.1"/>
    </reaction>
</comment>
<feature type="compositionally biased region" description="Polar residues" evidence="11">
    <location>
        <begin position="1505"/>
        <end position="1514"/>
    </location>
</feature>
<keyword evidence="2" id="KW-0723">Serine/threonine-protein kinase</keyword>
<feature type="domain" description="Protein kinase" evidence="12">
    <location>
        <begin position="988"/>
        <end position="1369"/>
    </location>
</feature>
<dbReference type="InterPro" id="IPR035965">
    <property type="entry name" value="PAS-like_dom_sf"/>
</dbReference>
<sequence>MNRDHALTPLLLSSTSDENTLQPPPASPVQENATIPAPQGSMVSSGNQMYIKRHVRRRLVHAKESCDKELKKVINSITSYVEERIQELDYDDLAPPVLPSDTASEDGGDEADIDVSVSSRHSRYRKSPSTASTANSSPNSLRRHPTLPQRGMVASPSTSGPSNELSPIKKSTLQTPTKSSNSGLSRRISRSIHTSAMPTSAASSRSPSRSRSPMPLPNASGSNNNPEGSGARRLSRYDQFEDAQPSTPPPDSFMTTLQSIIVLATDVNDMPISKLTSEPKACGEIVQKVQTIGKAWDDHPDWHGRSWYVQVLLAVASLSRVVEWFEAERQFWNFEGDEGDEVSEPLTFVLKPQTREAVSTTSGSGSAEAASPPNSEEASRAPSIRSKRAFHSGSLLNDQAPTPSAQDARFEYGAGPRPSISLEPTEASRQEATETLRLQVEEAQSLNIVVELTLDGEGGEQQFAWINPAWFDVIGTDPDQLIGRPVSGHLAPIDADVFKEATRQLQEDDSHTLEVRFYIQVKPEDAGDDRTWYREMEGKGMLMYDRLEGTPSHTMWVLKPLGPPESGEAIELEIGGLDRGLSPPAAGFHRRSLVEPVTPFPFLKDVPTGSILCRICELEIPSWYFIKHNDTCMEVHRIEASVAECNESISELRNTVRDLTAALDRSSAGSGPGPEYRGIPIFSPAATSSSSALSQFFKPPLSARLQKASVRKLQHKLLSQIEEILQIAHDISMPSLKEDQANVPIERQRLLSPESMDRISRVRDWVKPTSDDTALAHLVQDAINRLSNTVRYLEKVRQEWEDEYLARQAAMEAAVEASKQQAVGAMSSVATSSEQGDISSDSDTFQYPTPVRSSSPIPNRGRGTWRVPLVPVHHPSSSHLSISRASTPPSISSPLALAAPISITAALSSTVPSSITSFPGNSQASRPRGSTQGPLEPRFLESRHHRRLSNLPVLSPSSSSAGIAPGPLSPRVTTTGLARSTPSSIKDFDIIKPISKGAFGSVFLAKKKVTGDYYAIKVLRKADMISKNQITNVKAERMILMKQAESPFVVKLFYTFQSKDNLYLVMEYLNGGDCAALIKTLGSLPEEWTKAYVAEVVLGLEYLHARGVIHRDLKPDNLLIDQHGHLKLTDFGLSRIGLLNRQTRDARTGPDHRGSGHARGSSSRSTSVDAPRLSSPLYSTSENNLQSYFNARSSASGLMLGSTADDVSESSGSESISSLFLRGIPSTKRTPKESPVQSFSDLTNDLRSHSNANAGRSTAGTPPIEPRFVGTPDYLAPEIILGYGGEDRVVDWWALGVITYEFLYGIPPFHADTPEKVFENIISRRIDWHEEWVDFSHEARDFMERLLCTEPTLRLGYNGPHEIKEHPFLADIQWDRVMDSEPQFVPQVSDPESTDYFDPRGAIPQLFQDDDLIAVTGRPSPVDIGMDETLAHASPVRETFSGTNDEFGTFSFKNLPVLKQANDELIRKMQLLLQNVPYVSPTPLPLNPPSPSNSTSSGASGLSRAPSTPASTNQHLRRPSEYGPVERFKLNQLDHDGHRRNSMPSRLRTSSMSSTDFNGVEPWPISDRQPSLIDTGAAISSLGSTTETRKPRDLHGMDRVVTCLLAEDNPISIKILETLLTRMGCHCVLVSDGAEAISVALGDIKFDMILMDLNMPNDTVDGETAARYIKSTNNKNANTPMVAVSAYSIVDSEPTSGVFIASLAKPVQKADLLSVMKQLGFRVSTRGHGNHNSKVALR</sequence>
<keyword evidence="7" id="KW-0067">ATP-binding</keyword>
<dbReference type="EMBL" id="MU128925">
    <property type="protein sequence ID" value="KAF9518473.1"/>
    <property type="molecule type" value="Genomic_DNA"/>
</dbReference>
<dbReference type="Gene3D" id="3.30.200.20">
    <property type="entry name" value="Phosphorylase Kinase, domain 1"/>
    <property type="match status" value="2"/>
</dbReference>
<feature type="compositionally biased region" description="Polar residues" evidence="11">
    <location>
        <begin position="914"/>
        <end position="933"/>
    </location>
</feature>
<dbReference type="PANTHER" id="PTHR24356:SF1">
    <property type="entry name" value="SERINE_THREONINE-PROTEIN KINASE GREATWALL"/>
    <property type="match status" value="1"/>
</dbReference>
<feature type="compositionally biased region" description="Low complexity" evidence="11">
    <location>
        <begin position="194"/>
        <end position="213"/>
    </location>
</feature>
<dbReference type="InterPro" id="IPR000961">
    <property type="entry name" value="AGC-kinase_C"/>
</dbReference>
<evidence type="ECO:0000256" key="4">
    <source>
        <dbReference type="ARBA" id="ARBA00022679"/>
    </source>
</evidence>
<keyword evidence="5" id="KW-0547">Nucleotide-binding</keyword>
<evidence type="ECO:0000256" key="6">
    <source>
        <dbReference type="ARBA" id="ARBA00022777"/>
    </source>
</evidence>
<dbReference type="GO" id="GO:1901992">
    <property type="term" value="P:positive regulation of mitotic cell cycle phase transition"/>
    <property type="evidence" value="ECO:0007669"/>
    <property type="project" value="UniProtKB-ARBA"/>
</dbReference>
<dbReference type="SMART" id="SM00448">
    <property type="entry name" value="REC"/>
    <property type="match status" value="1"/>
</dbReference>
<dbReference type="Pfam" id="PF00069">
    <property type="entry name" value="Pkinase"/>
    <property type="match status" value="2"/>
</dbReference>
<dbReference type="InterPro" id="IPR011009">
    <property type="entry name" value="Kinase-like_dom_sf"/>
</dbReference>
<feature type="domain" description="PAS" evidence="14">
    <location>
        <begin position="452"/>
        <end position="509"/>
    </location>
</feature>
<dbReference type="GO" id="GO:0005737">
    <property type="term" value="C:cytoplasm"/>
    <property type="evidence" value="ECO:0007669"/>
    <property type="project" value="TreeGrafter"/>
</dbReference>
<feature type="region of interest" description="Disordered" evidence="11">
    <location>
        <begin position="950"/>
        <end position="980"/>
    </location>
</feature>
<dbReference type="InterPro" id="IPR008271">
    <property type="entry name" value="Ser/Thr_kinase_AS"/>
</dbReference>
<feature type="compositionally biased region" description="Polar residues" evidence="11">
    <location>
        <begin position="394"/>
        <end position="405"/>
    </location>
</feature>
<protein>
    <recommendedName>
        <fullName evidence="1">non-specific serine/threonine protein kinase</fullName>
        <ecNumber evidence="1">2.7.11.1</ecNumber>
    </recommendedName>
</protein>
<dbReference type="CDD" id="cd00130">
    <property type="entry name" value="PAS"/>
    <property type="match status" value="1"/>
</dbReference>
<dbReference type="CDD" id="cd17546">
    <property type="entry name" value="REC_hyHK_CKI1_RcsC-like"/>
    <property type="match status" value="1"/>
</dbReference>
<dbReference type="Gene3D" id="3.30.450.20">
    <property type="entry name" value="PAS domain"/>
    <property type="match status" value="1"/>
</dbReference>
<evidence type="ECO:0000259" key="15">
    <source>
        <dbReference type="PROSITE" id="PS51285"/>
    </source>
</evidence>
<dbReference type="CDD" id="cd05611">
    <property type="entry name" value="STKc_Rim15_like"/>
    <property type="match status" value="1"/>
</dbReference>
<evidence type="ECO:0000256" key="9">
    <source>
        <dbReference type="ARBA" id="ARBA00048679"/>
    </source>
</evidence>
<dbReference type="GO" id="GO:0005524">
    <property type="term" value="F:ATP binding"/>
    <property type="evidence" value="ECO:0007669"/>
    <property type="project" value="UniProtKB-KW"/>
</dbReference>
<feature type="region of interest" description="Disordered" evidence="11">
    <location>
        <begin position="1142"/>
        <end position="1179"/>
    </location>
</feature>
<feature type="region of interest" description="Disordered" evidence="11">
    <location>
        <begin position="914"/>
        <end position="936"/>
    </location>
</feature>
<dbReference type="SUPFAM" id="SSF52172">
    <property type="entry name" value="CheY-like"/>
    <property type="match status" value="1"/>
</dbReference>
<evidence type="ECO:0000256" key="5">
    <source>
        <dbReference type="ARBA" id="ARBA00022741"/>
    </source>
</evidence>
<dbReference type="PROSITE" id="PS00108">
    <property type="entry name" value="PROTEIN_KINASE_ST"/>
    <property type="match status" value="1"/>
</dbReference>
<organism evidence="16 17">
    <name type="scientific">Hydnum rufescens UP504</name>
    <dbReference type="NCBI Taxonomy" id="1448309"/>
    <lineage>
        <taxon>Eukaryota</taxon>
        <taxon>Fungi</taxon>
        <taxon>Dikarya</taxon>
        <taxon>Basidiomycota</taxon>
        <taxon>Agaricomycotina</taxon>
        <taxon>Agaricomycetes</taxon>
        <taxon>Cantharellales</taxon>
        <taxon>Hydnaceae</taxon>
        <taxon>Hydnum</taxon>
    </lineage>
</organism>
<feature type="compositionally biased region" description="Low complexity" evidence="11">
    <location>
        <begin position="1158"/>
        <end position="1167"/>
    </location>
</feature>
<feature type="domain" description="AGC-kinase C-terminal" evidence="15">
    <location>
        <begin position="1370"/>
        <end position="1462"/>
    </location>
</feature>
<comment type="catalytic activity">
    <reaction evidence="9">
        <text>L-seryl-[protein] + ATP = O-phospho-L-seryl-[protein] + ADP + H(+)</text>
        <dbReference type="Rhea" id="RHEA:17989"/>
        <dbReference type="Rhea" id="RHEA-COMP:9863"/>
        <dbReference type="Rhea" id="RHEA-COMP:11604"/>
        <dbReference type="ChEBI" id="CHEBI:15378"/>
        <dbReference type="ChEBI" id="CHEBI:29999"/>
        <dbReference type="ChEBI" id="CHEBI:30616"/>
        <dbReference type="ChEBI" id="CHEBI:83421"/>
        <dbReference type="ChEBI" id="CHEBI:456216"/>
        <dbReference type="EC" id="2.7.11.1"/>
    </reaction>
</comment>
<dbReference type="Gene3D" id="3.40.50.2300">
    <property type="match status" value="1"/>
</dbReference>
<evidence type="ECO:0000256" key="3">
    <source>
        <dbReference type="ARBA" id="ARBA00022553"/>
    </source>
</evidence>
<dbReference type="PROSITE" id="PS50112">
    <property type="entry name" value="PAS"/>
    <property type="match status" value="1"/>
</dbReference>
<dbReference type="PROSITE" id="PS50110">
    <property type="entry name" value="RESPONSE_REGULATORY"/>
    <property type="match status" value="1"/>
</dbReference>
<dbReference type="InterPro" id="IPR000014">
    <property type="entry name" value="PAS"/>
</dbReference>
<evidence type="ECO:0000259" key="13">
    <source>
        <dbReference type="PROSITE" id="PS50110"/>
    </source>
</evidence>
<gene>
    <name evidence="16" type="ORF">BS47DRAFT_1371068</name>
</gene>
<evidence type="ECO:0000256" key="1">
    <source>
        <dbReference type="ARBA" id="ARBA00012513"/>
    </source>
</evidence>
<feature type="region of interest" description="Disordered" evidence="11">
    <location>
        <begin position="826"/>
        <end position="862"/>
    </location>
</feature>
<evidence type="ECO:0000259" key="12">
    <source>
        <dbReference type="PROSITE" id="PS50011"/>
    </source>
</evidence>
<dbReference type="SUPFAM" id="SSF55785">
    <property type="entry name" value="PYP-like sensor domain (PAS domain)"/>
    <property type="match status" value="1"/>
</dbReference>
<dbReference type="PROSITE" id="PS51285">
    <property type="entry name" value="AGC_KINASE_CTER"/>
    <property type="match status" value="1"/>
</dbReference>
<feature type="compositionally biased region" description="Low complexity" evidence="11">
    <location>
        <begin position="127"/>
        <end position="140"/>
    </location>
</feature>
<dbReference type="InterPro" id="IPR001789">
    <property type="entry name" value="Sig_transdc_resp-reg_receiver"/>
</dbReference>
<feature type="region of interest" description="Disordered" evidence="11">
    <location>
        <begin position="92"/>
        <end position="232"/>
    </location>
</feature>
<evidence type="ECO:0000256" key="2">
    <source>
        <dbReference type="ARBA" id="ARBA00022527"/>
    </source>
</evidence>
<evidence type="ECO:0000256" key="10">
    <source>
        <dbReference type="PROSITE-ProRule" id="PRU00169"/>
    </source>
</evidence>
<keyword evidence="3 10" id="KW-0597">Phosphoprotein</keyword>
<dbReference type="GO" id="GO:0005634">
    <property type="term" value="C:nucleus"/>
    <property type="evidence" value="ECO:0007669"/>
    <property type="project" value="TreeGrafter"/>
</dbReference>
<feature type="region of interest" description="Disordered" evidence="11">
    <location>
        <begin position="1226"/>
        <end position="1266"/>
    </location>
</feature>
<feature type="compositionally biased region" description="Acidic residues" evidence="11">
    <location>
        <begin position="103"/>
        <end position="113"/>
    </location>
</feature>
<feature type="compositionally biased region" description="Polar residues" evidence="11">
    <location>
        <begin position="1235"/>
        <end position="1260"/>
    </location>
</feature>
<name>A0A9P6B664_9AGAM</name>
<evidence type="ECO:0000256" key="8">
    <source>
        <dbReference type="ARBA" id="ARBA00047899"/>
    </source>
</evidence>
<proteinExistence type="predicted"/>
<dbReference type="InterPro" id="IPR050236">
    <property type="entry name" value="Ser_Thr_kinase_AGC"/>
</dbReference>
<feature type="compositionally biased region" description="Polar residues" evidence="11">
    <location>
        <begin position="971"/>
        <end position="980"/>
    </location>
</feature>
<feature type="compositionally biased region" description="Polar residues" evidence="11">
    <location>
        <begin position="155"/>
        <end position="184"/>
    </location>
</feature>
<feature type="domain" description="Response regulatory" evidence="13">
    <location>
        <begin position="1602"/>
        <end position="1720"/>
    </location>
</feature>
<keyword evidence="6" id="KW-0418">Kinase</keyword>
<dbReference type="SUPFAM" id="SSF56112">
    <property type="entry name" value="Protein kinase-like (PK-like)"/>
    <property type="match status" value="1"/>
</dbReference>
<reference evidence="16" key="1">
    <citation type="journal article" date="2020" name="Nat. Commun.">
        <title>Large-scale genome sequencing of mycorrhizal fungi provides insights into the early evolution of symbiotic traits.</title>
        <authorList>
            <person name="Miyauchi S."/>
            <person name="Kiss E."/>
            <person name="Kuo A."/>
            <person name="Drula E."/>
            <person name="Kohler A."/>
            <person name="Sanchez-Garcia M."/>
            <person name="Morin E."/>
            <person name="Andreopoulos B."/>
            <person name="Barry K.W."/>
            <person name="Bonito G."/>
            <person name="Buee M."/>
            <person name="Carver A."/>
            <person name="Chen C."/>
            <person name="Cichocki N."/>
            <person name="Clum A."/>
            <person name="Culley D."/>
            <person name="Crous P.W."/>
            <person name="Fauchery L."/>
            <person name="Girlanda M."/>
            <person name="Hayes R.D."/>
            <person name="Keri Z."/>
            <person name="LaButti K."/>
            <person name="Lipzen A."/>
            <person name="Lombard V."/>
            <person name="Magnuson J."/>
            <person name="Maillard F."/>
            <person name="Murat C."/>
            <person name="Nolan M."/>
            <person name="Ohm R.A."/>
            <person name="Pangilinan J."/>
            <person name="Pereira M.F."/>
            <person name="Perotto S."/>
            <person name="Peter M."/>
            <person name="Pfister S."/>
            <person name="Riley R."/>
            <person name="Sitrit Y."/>
            <person name="Stielow J.B."/>
            <person name="Szollosi G."/>
            <person name="Zifcakova L."/>
            <person name="Stursova M."/>
            <person name="Spatafora J.W."/>
            <person name="Tedersoo L."/>
            <person name="Vaario L.M."/>
            <person name="Yamada A."/>
            <person name="Yan M."/>
            <person name="Wang P."/>
            <person name="Xu J."/>
            <person name="Bruns T."/>
            <person name="Baldrian P."/>
            <person name="Vilgalys R."/>
            <person name="Dunand C."/>
            <person name="Henrissat B."/>
            <person name="Grigoriev I.V."/>
            <person name="Hibbett D."/>
            <person name="Nagy L.G."/>
            <person name="Martin F.M."/>
        </authorList>
    </citation>
    <scope>NUCLEOTIDE SEQUENCE</scope>
    <source>
        <strain evidence="16">UP504</strain>
    </source>
</reference>
<evidence type="ECO:0000259" key="14">
    <source>
        <dbReference type="PROSITE" id="PS50112"/>
    </source>
</evidence>
<dbReference type="Proteomes" id="UP000886523">
    <property type="component" value="Unassembled WGS sequence"/>
</dbReference>
<dbReference type="PROSITE" id="PS50011">
    <property type="entry name" value="PROTEIN_KINASE_DOM"/>
    <property type="match status" value="1"/>
</dbReference>
<feature type="compositionally biased region" description="Polar residues" evidence="11">
    <location>
        <begin position="828"/>
        <end position="857"/>
    </location>
</feature>
<dbReference type="OrthoDB" id="162894at2759"/>
<dbReference type="GO" id="GO:0000160">
    <property type="term" value="P:phosphorelay signal transduction system"/>
    <property type="evidence" value="ECO:0007669"/>
    <property type="project" value="InterPro"/>
</dbReference>